<protein>
    <recommendedName>
        <fullName evidence="4">Helix-turn-helix domain-containing protein</fullName>
    </recommendedName>
</protein>
<gene>
    <name evidence="2" type="ORF">SAMN05216260_11431</name>
</gene>
<evidence type="ECO:0000256" key="1">
    <source>
        <dbReference type="SAM" id="MobiDB-lite"/>
    </source>
</evidence>
<evidence type="ECO:0008006" key="4">
    <source>
        <dbReference type="Google" id="ProtNLM"/>
    </source>
</evidence>
<dbReference type="AlphaFoldDB" id="A0A1G7R8K4"/>
<feature type="compositionally biased region" description="Low complexity" evidence="1">
    <location>
        <begin position="152"/>
        <end position="162"/>
    </location>
</feature>
<reference evidence="2 3" key="1">
    <citation type="submission" date="2016-10" db="EMBL/GenBank/DDBJ databases">
        <authorList>
            <person name="de Groot N.N."/>
        </authorList>
    </citation>
    <scope>NUCLEOTIDE SEQUENCE [LARGE SCALE GENOMIC DNA]</scope>
    <source>
        <strain evidence="2 3">CGMCC 4.1859</strain>
    </source>
</reference>
<organism evidence="2 3">
    <name type="scientific">Streptomyces griseoaurantiacus</name>
    <dbReference type="NCBI Taxonomy" id="68213"/>
    <lineage>
        <taxon>Bacteria</taxon>
        <taxon>Bacillati</taxon>
        <taxon>Actinomycetota</taxon>
        <taxon>Actinomycetes</taxon>
        <taxon>Kitasatosporales</taxon>
        <taxon>Streptomycetaceae</taxon>
        <taxon>Streptomyces</taxon>
        <taxon>Streptomyces aurantiacus group</taxon>
    </lineage>
</organism>
<feature type="compositionally biased region" description="Acidic residues" evidence="1">
    <location>
        <begin position="174"/>
        <end position="188"/>
    </location>
</feature>
<sequence>MAYANLSVALPSASHPMANSGYGKRPAGEEDPHADTEFAHLLPRDAEIAVYLDHLDTGHAMGHKVLAAEHPRYGQGAMRTSLSRITEAGHLRWIKEHVTVEGGAMRWVTRTYWSRTRRSAEWWARFARERHGKDVTREHQPGFARVEEQPVAEEPAAEAPVPVAEPAVAAPEAPEPEVEAEPAPEPEPESAAYRALTHVRAADARMALTEGDCRSLAPLAEEWLSRGASPKDVTRALTEGLPPTVSNPGGLARRRLETKMPPQKRAPRATVTRVIMACATCDQDERTVRIDRGICEDCRAEEAARPMSDEDVVKGFEELAHLGITAAHFLKKKLERRTGGPVPDTFRPVPIEDRVFYHYRDNRDRIANGLRPRRWNP</sequence>
<name>A0A1G7R8K4_9ACTN</name>
<feature type="region of interest" description="Disordered" evidence="1">
    <location>
        <begin position="168"/>
        <end position="189"/>
    </location>
</feature>
<proteinExistence type="predicted"/>
<dbReference type="EMBL" id="FNAX01000014">
    <property type="protein sequence ID" value="SDG07131.1"/>
    <property type="molecule type" value="Genomic_DNA"/>
</dbReference>
<accession>A0A1G7R8K4</accession>
<evidence type="ECO:0000313" key="3">
    <source>
        <dbReference type="Proteomes" id="UP000198614"/>
    </source>
</evidence>
<feature type="region of interest" description="Disordered" evidence="1">
    <location>
        <begin position="143"/>
        <end position="162"/>
    </location>
</feature>
<evidence type="ECO:0000313" key="2">
    <source>
        <dbReference type="EMBL" id="SDG07131.1"/>
    </source>
</evidence>
<dbReference type="OrthoDB" id="4350229at2"/>
<dbReference type="Proteomes" id="UP000198614">
    <property type="component" value="Unassembled WGS sequence"/>
</dbReference>